<evidence type="ECO:0000313" key="2">
    <source>
        <dbReference type="Proteomes" id="UP001239111"/>
    </source>
</evidence>
<name>A0ACC2N6Z1_9HYME</name>
<evidence type="ECO:0000313" key="1">
    <source>
        <dbReference type="EMBL" id="KAJ8666917.1"/>
    </source>
</evidence>
<reference evidence="1" key="1">
    <citation type="submission" date="2023-04" db="EMBL/GenBank/DDBJ databases">
        <title>A chromosome-level genome assembly of the parasitoid wasp Eretmocerus hayati.</title>
        <authorList>
            <person name="Zhong Y."/>
            <person name="Liu S."/>
            <person name="Liu Y."/>
        </authorList>
    </citation>
    <scope>NUCLEOTIDE SEQUENCE</scope>
    <source>
        <strain evidence="1">ZJU_SS_LIU_2023</strain>
    </source>
</reference>
<comment type="caution">
    <text evidence="1">The sequence shown here is derived from an EMBL/GenBank/DDBJ whole genome shotgun (WGS) entry which is preliminary data.</text>
</comment>
<dbReference type="Proteomes" id="UP001239111">
    <property type="component" value="Chromosome 4"/>
</dbReference>
<sequence length="123" mass="13980">MDTMDNTVLSSLQYETDDTHEFMLEFHQASNPFPDPSKTVYNSAQGFRIARAAKSDTSFGLSLLYLCRCNNRELRLEVKLLRSKWLIKLEGPKPLFVLYSSWPITPAARQPSDPCLNVAHLSS</sequence>
<accession>A0ACC2N6Z1</accession>
<keyword evidence="2" id="KW-1185">Reference proteome</keyword>
<protein>
    <submittedName>
        <fullName evidence="1">Uncharacterized protein</fullName>
    </submittedName>
</protein>
<organism evidence="1 2">
    <name type="scientific">Eretmocerus hayati</name>
    <dbReference type="NCBI Taxonomy" id="131215"/>
    <lineage>
        <taxon>Eukaryota</taxon>
        <taxon>Metazoa</taxon>
        <taxon>Ecdysozoa</taxon>
        <taxon>Arthropoda</taxon>
        <taxon>Hexapoda</taxon>
        <taxon>Insecta</taxon>
        <taxon>Pterygota</taxon>
        <taxon>Neoptera</taxon>
        <taxon>Endopterygota</taxon>
        <taxon>Hymenoptera</taxon>
        <taxon>Apocrita</taxon>
        <taxon>Proctotrupomorpha</taxon>
        <taxon>Chalcidoidea</taxon>
        <taxon>Aphelinidae</taxon>
        <taxon>Aphelininae</taxon>
        <taxon>Eretmocerus</taxon>
    </lineage>
</organism>
<proteinExistence type="predicted"/>
<dbReference type="EMBL" id="CM056744">
    <property type="protein sequence ID" value="KAJ8666917.1"/>
    <property type="molecule type" value="Genomic_DNA"/>
</dbReference>
<gene>
    <name evidence="1" type="ORF">QAD02_008579</name>
</gene>